<keyword evidence="2" id="KW-1133">Transmembrane helix</keyword>
<evidence type="ECO:0000256" key="2">
    <source>
        <dbReference type="SAM" id="Phobius"/>
    </source>
</evidence>
<feature type="transmembrane region" description="Helical" evidence="2">
    <location>
        <begin position="768"/>
        <end position="789"/>
    </location>
</feature>
<dbReference type="OrthoDB" id="3734530at2"/>
<dbReference type="InterPro" id="IPR050834">
    <property type="entry name" value="Glycosyltransf_2"/>
</dbReference>
<keyword evidence="4" id="KW-1185">Reference proteome</keyword>
<organism evidence="3 4">
    <name type="scientific">Ornithinimicrobium avium</name>
    <dbReference type="NCBI Taxonomy" id="2283195"/>
    <lineage>
        <taxon>Bacteria</taxon>
        <taxon>Bacillati</taxon>
        <taxon>Actinomycetota</taxon>
        <taxon>Actinomycetes</taxon>
        <taxon>Micrococcales</taxon>
        <taxon>Ornithinimicrobiaceae</taxon>
        <taxon>Ornithinimicrobium</taxon>
    </lineage>
</organism>
<sequence length="1127" mass="116523">MTPTDTARAPMPGVTRPGRVRVDDVSVVVLTGPDGAPLEQLLDALAAQTRLPQRLLVTGLDPDDEEAAALRAHPLVARLRVPLLVRAPLVMMASEVGAGRPTPGRVLEDARTALPVHEHHWLWVLHDDSVPEPGALAALEGAVLRNSRTGVVGPKLVRLDDPRLLVGVGHHLTVGGRATDAPQAALVDQGQLDLRRDVIGVPLAGSLLRSDVLAEAGGLDPAFGDDGVAGLDVGWRSHLVGQRVVVAPEAVVRQGETGLGVLEPRRTRVRQRQLALARGSGWAAPWRGLGIVVTSALAALLLLLVKRPEAAADEWADVRAVLSPGRSLGARARFRSRRTVRPRDLRSLFVPPGAGWRAVADTVTEALDPRERARPGETLPGRSRGGVETGPVSDEFAELGADRGRPRIWSWPLCLALVVATVLAGWWWRDLLPALTPEGTGVAGGELGPATTDAAGLWRSALDGWRGGGLGDDRVAEAWLLPLALLARMVEAVPGTGWAPSTAGVALGWLLLASVPASVLTAYLALRRATRRRWLRAGLALGWAGAAPLAVAVGDGRAGPVVVHVLAPLLLAGYAVCATRAGGARRTAALFATVLGVALAAQWVPLVLPVATLGGAALVVLGRGSARWRGVALAVLPWPLLLPWLPAAVSGPVQLLGGAGATVADVGFPVPVAPWQTLLLRPGPGVPLASAAEALAPDAMLLWLAVPMWLAALGALALRGRRGRRAAVLVAAALVLVGLAALVGRLSLGVLPQAYDEAGSDVVVWDGTLLSLAGAAVLIAGAVALDRLLAVDRARRPQAELAPGATETVGAGESGEGEVPGTDDHHGAGRRRARPAPLLAGVLTGAVVLAGLASLGAVTMFLGTGELEPAVEDLPAVALEQARGPAAQRTLVLVPLDEDRGAAGSEGVVAVAADLRGAEAEPPRILRDRTRDLGVGVPDHGPVVEVVAAMTGDGEPAAVRGMLERLGVGYVLVEASADAPLATQVDLVPGLTRVSSPEGQVVWRMTSNEAARVRVLAADGQSLGRLEATGPHAASAGTLKDLPEGAVLEVAEGQGWSRYASVDVDGHPVGVGRGNHVLLPAGTHEVDVEVRTPRLAWHVLALVLAAVVAFLALPFGRNETDPEEQTR</sequence>
<feature type="transmembrane region" description="Helical" evidence="2">
    <location>
        <begin position="1095"/>
        <end position="1115"/>
    </location>
</feature>
<dbReference type="PANTHER" id="PTHR43685:SF3">
    <property type="entry name" value="SLR2126 PROTEIN"/>
    <property type="match status" value="1"/>
</dbReference>
<dbReference type="EMBL" id="CP031229">
    <property type="protein sequence ID" value="AXH95845.1"/>
    <property type="molecule type" value="Genomic_DNA"/>
</dbReference>
<dbReference type="PANTHER" id="PTHR43685">
    <property type="entry name" value="GLYCOSYLTRANSFERASE"/>
    <property type="match status" value="1"/>
</dbReference>
<feature type="transmembrane region" description="Helical" evidence="2">
    <location>
        <begin position="286"/>
        <end position="305"/>
    </location>
</feature>
<evidence type="ECO:0000313" key="3">
    <source>
        <dbReference type="EMBL" id="AXH95845.1"/>
    </source>
</evidence>
<dbReference type="InterPro" id="IPR029044">
    <property type="entry name" value="Nucleotide-diphossugar_trans"/>
</dbReference>
<evidence type="ECO:0000256" key="1">
    <source>
        <dbReference type="SAM" id="MobiDB-lite"/>
    </source>
</evidence>
<dbReference type="AlphaFoldDB" id="A0A345NLD7"/>
<name>A0A345NLD7_9MICO</name>
<feature type="transmembrane region" description="Helical" evidence="2">
    <location>
        <begin position="558"/>
        <end position="577"/>
    </location>
</feature>
<feature type="transmembrane region" description="Helical" evidence="2">
    <location>
        <begin position="700"/>
        <end position="719"/>
    </location>
</feature>
<feature type="transmembrane region" description="Helical" evidence="2">
    <location>
        <begin position="589"/>
        <end position="621"/>
    </location>
</feature>
<dbReference type="Gene3D" id="3.90.550.10">
    <property type="entry name" value="Spore Coat Polysaccharide Biosynthesis Protein SpsA, Chain A"/>
    <property type="match status" value="1"/>
</dbReference>
<keyword evidence="2" id="KW-0812">Transmembrane</keyword>
<feature type="transmembrane region" description="Helical" evidence="2">
    <location>
        <begin position="506"/>
        <end position="526"/>
    </location>
</feature>
<dbReference type="Pfam" id="PF13641">
    <property type="entry name" value="Glyco_tranf_2_3"/>
    <property type="match status" value="1"/>
</dbReference>
<evidence type="ECO:0000313" key="4">
    <source>
        <dbReference type="Proteomes" id="UP000253790"/>
    </source>
</evidence>
<dbReference type="RefSeq" id="WP_114927610.1">
    <property type="nucleotide sequence ID" value="NZ_CP031229.1"/>
</dbReference>
<keyword evidence="2" id="KW-0472">Membrane</keyword>
<feature type="region of interest" description="Disordered" evidence="1">
    <location>
        <begin position="800"/>
        <end position="831"/>
    </location>
</feature>
<feature type="transmembrane region" description="Helical" evidence="2">
    <location>
        <begin position="408"/>
        <end position="428"/>
    </location>
</feature>
<proteinExistence type="predicted"/>
<protein>
    <recommendedName>
        <fullName evidence="5">GT2 family glycosyltransferase</fullName>
    </recommendedName>
</protein>
<feature type="transmembrane region" description="Helical" evidence="2">
    <location>
        <begin position="838"/>
        <end position="862"/>
    </location>
</feature>
<dbReference type="KEGG" id="orn:DV701_06615"/>
<accession>A0A345NLD7</accession>
<dbReference type="Proteomes" id="UP000253790">
    <property type="component" value="Chromosome"/>
</dbReference>
<feature type="region of interest" description="Disordered" evidence="1">
    <location>
        <begin position="372"/>
        <end position="391"/>
    </location>
</feature>
<dbReference type="SUPFAM" id="SSF53448">
    <property type="entry name" value="Nucleotide-diphospho-sugar transferases"/>
    <property type="match status" value="1"/>
</dbReference>
<feature type="transmembrane region" description="Helical" evidence="2">
    <location>
        <begin position="726"/>
        <end position="748"/>
    </location>
</feature>
<reference evidence="3 4" key="1">
    <citation type="submission" date="2018-07" db="EMBL/GenBank/DDBJ databases">
        <title>Complete genome sequencing of Ornithinimicrobium sp. AMA3305.</title>
        <authorList>
            <person name="Bae J.-W."/>
        </authorList>
    </citation>
    <scope>NUCLEOTIDE SEQUENCE [LARGE SCALE GENOMIC DNA]</scope>
    <source>
        <strain evidence="3 4">AMA3305</strain>
    </source>
</reference>
<evidence type="ECO:0008006" key="5">
    <source>
        <dbReference type="Google" id="ProtNLM"/>
    </source>
</evidence>
<gene>
    <name evidence="3" type="ORF">DV701_06615</name>
</gene>